<reference evidence="2 3" key="1">
    <citation type="journal article" date="2014" name="Genome Biol. Evol.">
        <title>The secreted proteins of Achlya hypogyna and Thraustotheca clavata identify the ancestral oomycete secretome and reveal gene acquisitions by horizontal gene transfer.</title>
        <authorList>
            <person name="Misner I."/>
            <person name="Blouin N."/>
            <person name="Leonard G."/>
            <person name="Richards T.A."/>
            <person name="Lane C.E."/>
        </authorList>
    </citation>
    <scope>NUCLEOTIDE SEQUENCE [LARGE SCALE GENOMIC DNA]</scope>
    <source>
        <strain evidence="2 3">ATCC 48635</strain>
    </source>
</reference>
<dbReference type="Proteomes" id="UP000243579">
    <property type="component" value="Unassembled WGS sequence"/>
</dbReference>
<sequence>MSIDSSDQEETKSIDTVDAPAPVDKYGVPLSVKHSSQTKHEAWTYVHKLHEPQKYVGKMYTHISLLCSAYIAAKQGTREAWREALVKTATTSNVKDHRSVDVAAAISQCFKERYLLDLTPITKFVMSDTTGSA</sequence>
<gene>
    <name evidence="2" type="ORF">ACHHYP_06044</name>
</gene>
<dbReference type="EMBL" id="JNBR01000732">
    <property type="protein sequence ID" value="OQR89802.1"/>
    <property type="molecule type" value="Genomic_DNA"/>
</dbReference>
<evidence type="ECO:0000313" key="3">
    <source>
        <dbReference type="Proteomes" id="UP000243579"/>
    </source>
</evidence>
<name>A0A1V9YVR7_ACHHY</name>
<comment type="caution">
    <text evidence="2">The sequence shown here is derived from an EMBL/GenBank/DDBJ whole genome shotgun (WGS) entry which is preliminary data.</text>
</comment>
<keyword evidence="3" id="KW-1185">Reference proteome</keyword>
<dbReference type="AlphaFoldDB" id="A0A1V9YVR7"/>
<feature type="region of interest" description="Disordered" evidence="1">
    <location>
        <begin position="1"/>
        <end position="20"/>
    </location>
</feature>
<protein>
    <submittedName>
        <fullName evidence="2">Uncharacterized protein</fullName>
    </submittedName>
</protein>
<proteinExistence type="predicted"/>
<evidence type="ECO:0000256" key="1">
    <source>
        <dbReference type="SAM" id="MobiDB-lite"/>
    </source>
</evidence>
<accession>A0A1V9YVR7</accession>
<evidence type="ECO:0000313" key="2">
    <source>
        <dbReference type="EMBL" id="OQR89802.1"/>
    </source>
</evidence>
<organism evidence="2 3">
    <name type="scientific">Achlya hypogyna</name>
    <name type="common">Oomycete</name>
    <name type="synonym">Protoachlya hypogyna</name>
    <dbReference type="NCBI Taxonomy" id="1202772"/>
    <lineage>
        <taxon>Eukaryota</taxon>
        <taxon>Sar</taxon>
        <taxon>Stramenopiles</taxon>
        <taxon>Oomycota</taxon>
        <taxon>Saprolegniomycetes</taxon>
        <taxon>Saprolegniales</taxon>
        <taxon>Achlyaceae</taxon>
        <taxon>Achlya</taxon>
    </lineage>
</organism>